<evidence type="ECO:0000313" key="17">
    <source>
        <dbReference type="Proteomes" id="UP000304382"/>
    </source>
</evidence>
<dbReference type="GO" id="GO:0004534">
    <property type="term" value="F:5'-3' RNA exonuclease activity"/>
    <property type="evidence" value="ECO:0007669"/>
    <property type="project" value="TreeGrafter"/>
</dbReference>
<dbReference type="GO" id="GO:0035312">
    <property type="term" value="F:5'-3' DNA exonuclease activity"/>
    <property type="evidence" value="ECO:0007669"/>
    <property type="project" value="TreeGrafter"/>
</dbReference>
<keyword evidence="8 14" id="KW-0812">Transmembrane</keyword>
<dbReference type="SMART" id="SM00481">
    <property type="entry name" value="POLIIIAc"/>
    <property type="match status" value="1"/>
</dbReference>
<keyword evidence="5" id="KW-0134">Cell wall</keyword>
<comment type="subcellular location">
    <subcellularLocation>
        <location evidence="1">Cell membrane</location>
    </subcellularLocation>
    <subcellularLocation>
        <location evidence="2">Secreted</location>
        <location evidence="2">Cell wall</location>
        <location evidence="2">S-layer</location>
    </subcellularLocation>
</comment>
<dbReference type="Pfam" id="PF13620">
    <property type="entry name" value="CarboxypepD_reg"/>
    <property type="match status" value="1"/>
</dbReference>
<evidence type="ECO:0000256" key="7">
    <source>
        <dbReference type="ARBA" id="ARBA00022601"/>
    </source>
</evidence>
<sequence>MDRNHIRSVALSILLVFSVISTGFLGSAAAVTSEQREVSTASNGQLAQTASGESVTCHLNSSCPVPDDSVDLNNSGAGVDVLIDGSHQGSTFTAFANRLSERGYDVDTKRSTSGGLTSWNSSSADGLSDYDVVIIPVPQTAYSEAEQAAIDEYVRNGGSLFVVGDWTSPLQGHAGKLNDITDPYGLHFNGESDRWLRNIQDPTNKTVEEYEWRVILHNTGQHPITNAVDTVEYDGVSLNVTDTENGTQAPLLYGDNDTYEYTYSTTEEEFPRGERIVGAAATWDIGDNGRVVAFGSQKSLTTYLTDEWQADHQQTDTRPFLFRTVKWLAASGHVERPDRPVAVTGERIKGGETPANETIVLKNSEIAAAIGTETNGPFGALPGGIYDANAYGLTTDEIAVAEFAFDDFGTWPVYESFEHRNASGPNGSAVVVAEGHLQDREDVEITTTYTLPADSKHIWINTTMANGGDEQLPVNESEQLQSGAALSSESLSTWLPGEGPLEADRYTPTSADTLDQPWAALTGDRVSYGVWGGNGSFTAYTGAATWVDPWLEHRLDPGETQSAEFAFFVGEDGASSATSEYYNEQRGTATGTVTGTVESTDNASVSQATVTAARSNRTYTYTVGSETGTYELELPAGEYTLTADASGFAASEPKSVTVSEGDTSTVNFDSLEGPAPVNVTATIDDEGEVSPADARITVLDDGTAVQTVYTQTTPAGTASFQLPPGNYTLVFNHGTDYIAEPVEKNVSVTPGESVSVNATFTEELDPSERNWVGIDPHAHSSVSFDGKTPIDNFVAIQKSAGVDAVFISDHNAIGGWGSMESQAEERDIMFIRSEEITTGDLGHFNPYPMHGEEMVDSEGTIVEFIEESRSRHNATVFQINHPGDRFVDLDSAPGQHEEYLPMVDAIEAYNGPYGESDAASVRGLFTLWNEGYEITATGVSDDHCSQCFPAKYGSARTRAYVEGTVTPEKWAQSVKDGHTYATYGPAVEFTVDDRMPGETVNASAGSSVTAEATVRNLDELAYAEVIRNGTTVSNVTLAGTNDTVSTDVDVDGNAWVALRVVDEDGDRALTSPVWVSASQQAESGTDGGGESGGATTTATPETESGSTATPVDDTATAPPETTAMSGPGFTAVVALLALVGAALLAARRGRKP</sequence>
<dbReference type="InterPro" id="IPR003141">
    <property type="entry name" value="Pol/His_phosphatase_N"/>
</dbReference>
<dbReference type="CDD" id="cd03143">
    <property type="entry name" value="A4_beta-galactosidase_middle_domain"/>
    <property type="match status" value="1"/>
</dbReference>
<evidence type="ECO:0000259" key="15">
    <source>
        <dbReference type="SMART" id="SM00481"/>
    </source>
</evidence>
<dbReference type="PANTHER" id="PTHR42924:SF3">
    <property type="entry name" value="POLYMERASE_HISTIDINOL PHOSPHATASE N-TERMINAL DOMAIN-CONTAINING PROTEIN"/>
    <property type="match status" value="1"/>
</dbReference>
<dbReference type="Gene3D" id="3.20.20.140">
    <property type="entry name" value="Metal-dependent hydrolases"/>
    <property type="match status" value="1"/>
</dbReference>
<name>A0A4C2EGI2_9EURY</name>
<dbReference type="OrthoDB" id="21342at2157"/>
<evidence type="ECO:0000256" key="11">
    <source>
        <dbReference type="ARBA" id="ARBA00023136"/>
    </source>
</evidence>
<dbReference type="GO" id="GO:0030246">
    <property type="term" value="F:carbohydrate binding"/>
    <property type="evidence" value="ECO:0007669"/>
    <property type="project" value="InterPro"/>
</dbReference>
<evidence type="ECO:0000256" key="5">
    <source>
        <dbReference type="ARBA" id="ARBA00022512"/>
    </source>
</evidence>
<dbReference type="InterPro" id="IPR029062">
    <property type="entry name" value="Class_I_gatase-like"/>
</dbReference>
<gene>
    <name evidence="16" type="ORF">Harman_13870</name>
</gene>
<dbReference type="UniPathway" id="UPA00378"/>
<dbReference type="PANTHER" id="PTHR42924">
    <property type="entry name" value="EXONUCLEASE"/>
    <property type="match status" value="1"/>
</dbReference>
<dbReference type="GO" id="GO:0030115">
    <property type="term" value="C:S-layer"/>
    <property type="evidence" value="ECO:0007669"/>
    <property type="project" value="UniProtKB-SubCell"/>
</dbReference>
<dbReference type="Gene3D" id="3.40.50.880">
    <property type="match status" value="1"/>
</dbReference>
<feature type="transmembrane region" description="Helical" evidence="14">
    <location>
        <begin position="1128"/>
        <end position="1146"/>
    </location>
</feature>
<keyword evidence="11 14" id="KW-0472">Membrane</keyword>
<dbReference type="InterPro" id="IPR026452">
    <property type="entry name" value="Surf_glycop_sig_pep"/>
</dbReference>
<dbReference type="NCBIfam" id="NF038032">
    <property type="entry name" value="CehA_McbA_metalo"/>
    <property type="match status" value="1"/>
</dbReference>
<evidence type="ECO:0000256" key="4">
    <source>
        <dbReference type="ARBA" id="ARBA00022475"/>
    </source>
</evidence>
<keyword evidence="6" id="KW-0964">Secreted</keyword>
<dbReference type="AlphaFoldDB" id="A0A4C2EGI2"/>
<evidence type="ECO:0000256" key="12">
    <source>
        <dbReference type="ARBA" id="ARBA00023180"/>
    </source>
</evidence>
<dbReference type="InterPro" id="IPR016195">
    <property type="entry name" value="Pol/histidinol_Pase-like"/>
</dbReference>
<evidence type="ECO:0000256" key="3">
    <source>
        <dbReference type="ARBA" id="ARBA00009327"/>
    </source>
</evidence>
<dbReference type="RefSeq" id="WP_137683063.1">
    <property type="nucleotide sequence ID" value="NZ_BIXZ01000001.1"/>
</dbReference>
<dbReference type="SUPFAM" id="SSF49452">
    <property type="entry name" value="Starch-binding domain-like"/>
    <property type="match status" value="2"/>
</dbReference>
<evidence type="ECO:0000256" key="6">
    <source>
        <dbReference type="ARBA" id="ARBA00022525"/>
    </source>
</evidence>
<dbReference type="NCBIfam" id="TIGR04207">
    <property type="entry name" value="halo_sig_pep"/>
    <property type="match status" value="1"/>
</dbReference>
<dbReference type="InterPro" id="IPR013784">
    <property type="entry name" value="Carb-bd-like_fold"/>
</dbReference>
<evidence type="ECO:0000256" key="14">
    <source>
        <dbReference type="SAM" id="Phobius"/>
    </source>
</evidence>
<dbReference type="InterPro" id="IPR019196">
    <property type="entry name" value="ABC_transp_unknown"/>
</dbReference>
<feature type="compositionally biased region" description="Low complexity" evidence="13">
    <location>
        <begin position="1093"/>
        <end position="1123"/>
    </location>
</feature>
<dbReference type="Gene3D" id="2.60.40.1120">
    <property type="entry name" value="Carboxypeptidase-like, regulatory domain"/>
    <property type="match status" value="2"/>
</dbReference>
<dbReference type="Pfam" id="PF09822">
    <property type="entry name" value="ABC_transp_aux"/>
    <property type="match status" value="1"/>
</dbReference>
<evidence type="ECO:0000256" key="10">
    <source>
        <dbReference type="ARBA" id="ARBA00022989"/>
    </source>
</evidence>
<keyword evidence="17" id="KW-1185">Reference proteome</keyword>
<evidence type="ECO:0000256" key="13">
    <source>
        <dbReference type="SAM" id="MobiDB-lite"/>
    </source>
</evidence>
<proteinExistence type="inferred from homology"/>
<evidence type="ECO:0000313" key="16">
    <source>
        <dbReference type="EMBL" id="GCF13452.1"/>
    </source>
</evidence>
<evidence type="ECO:0000256" key="9">
    <source>
        <dbReference type="ARBA" id="ARBA00022729"/>
    </source>
</evidence>
<keyword evidence="12" id="KW-0325">Glycoprotein</keyword>
<dbReference type="Proteomes" id="UP000304382">
    <property type="component" value="Unassembled WGS sequence"/>
</dbReference>
<dbReference type="SUPFAM" id="SSF52317">
    <property type="entry name" value="Class I glutamine amidotransferase-like"/>
    <property type="match status" value="1"/>
</dbReference>
<dbReference type="GO" id="GO:0005886">
    <property type="term" value="C:plasma membrane"/>
    <property type="evidence" value="ECO:0007669"/>
    <property type="project" value="UniProtKB-SubCell"/>
</dbReference>
<comment type="caution">
    <text evidence="16">The sequence shown here is derived from an EMBL/GenBank/DDBJ whole genome shotgun (WGS) entry which is preliminary data.</text>
</comment>
<keyword evidence="7" id="KW-0701">S-layer</keyword>
<feature type="domain" description="Polymerase/histidinol phosphatase N-terminal" evidence="15">
    <location>
        <begin position="774"/>
        <end position="840"/>
    </location>
</feature>
<organism evidence="16 17">
    <name type="scientific">Haloarcula mannanilytica</name>
    <dbReference type="NCBI Taxonomy" id="2509225"/>
    <lineage>
        <taxon>Archaea</taxon>
        <taxon>Methanobacteriati</taxon>
        <taxon>Methanobacteriota</taxon>
        <taxon>Stenosarchaea group</taxon>
        <taxon>Halobacteria</taxon>
        <taxon>Halobacteriales</taxon>
        <taxon>Haloarculaceae</taxon>
        <taxon>Haloarcula</taxon>
    </lineage>
</organism>
<dbReference type="InterPro" id="IPR026371">
    <property type="entry name" value="PGF_CTERM"/>
</dbReference>
<evidence type="ECO:0000256" key="8">
    <source>
        <dbReference type="ARBA" id="ARBA00022692"/>
    </source>
</evidence>
<feature type="region of interest" description="Disordered" evidence="13">
    <location>
        <begin position="1075"/>
        <end position="1126"/>
    </location>
</feature>
<keyword evidence="10 14" id="KW-1133">Transmembrane helix</keyword>
<reference evidence="16 17" key="1">
    <citation type="submission" date="2019-02" db="EMBL/GenBank/DDBJ databases">
        <title>Haloarcula mannanilyticum sp. nov., a mannan degrading haloarchaeon isolated from commercial salt.</title>
        <authorList>
            <person name="Enomoto S."/>
            <person name="Shimane Y."/>
            <person name="Kamekura M."/>
            <person name="Ito T."/>
            <person name="Moriya O."/>
            <person name="Ihara K."/>
            <person name="Takahashi-Ando N."/>
            <person name="Fukushima Y."/>
            <person name="Yoshida Y."/>
            <person name="Usama R."/>
            <person name="Takai K."/>
            <person name="Minegishi H."/>
        </authorList>
    </citation>
    <scope>NUCLEOTIDE SEQUENCE [LARGE SCALE GENOMIC DNA]</scope>
    <source>
        <strain evidence="16 17">MD130-1</strain>
    </source>
</reference>
<keyword evidence="4" id="KW-1003">Cell membrane</keyword>
<evidence type="ECO:0000256" key="2">
    <source>
        <dbReference type="ARBA" id="ARBA00004237"/>
    </source>
</evidence>
<keyword evidence="9" id="KW-0732">Signal</keyword>
<dbReference type="NCBIfam" id="TIGR04126">
    <property type="entry name" value="PGF_CTERM"/>
    <property type="match status" value="1"/>
</dbReference>
<comment type="similarity">
    <text evidence="3">Belongs to the halobacterial S-layer protein family.</text>
</comment>
<dbReference type="InterPro" id="IPR052018">
    <property type="entry name" value="PHP_domain"/>
</dbReference>
<accession>A0A4C2EGI2</accession>
<protein>
    <recommendedName>
        <fullName evidence="15">Polymerase/histidinol phosphatase N-terminal domain-containing protein</fullName>
    </recommendedName>
</protein>
<dbReference type="SUPFAM" id="SSF89550">
    <property type="entry name" value="PHP domain-like"/>
    <property type="match status" value="1"/>
</dbReference>
<dbReference type="CDD" id="cd07432">
    <property type="entry name" value="PHP_HisPPase"/>
    <property type="match status" value="1"/>
</dbReference>
<dbReference type="EMBL" id="BIXZ01000001">
    <property type="protein sequence ID" value="GCF13452.1"/>
    <property type="molecule type" value="Genomic_DNA"/>
</dbReference>
<evidence type="ECO:0000256" key="1">
    <source>
        <dbReference type="ARBA" id="ARBA00004236"/>
    </source>
</evidence>